<dbReference type="GO" id="GO:0003677">
    <property type="term" value="F:DNA binding"/>
    <property type="evidence" value="ECO:0007669"/>
    <property type="project" value="UniProtKB-KW"/>
</dbReference>
<comment type="similarity">
    <text evidence="2">Belongs to the TraY family.</text>
</comment>
<comment type="subcellular location">
    <subcellularLocation>
        <location evidence="1">Cytoplasm</location>
    </subcellularLocation>
</comment>
<dbReference type="GO" id="GO:0005737">
    <property type="term" value="C:cytoplasm"/>
    <property type="evidence" value="ECO:0007669"/>
    <property type="project" value="UniProtKB-SubCell"/>
</dbReference>
<evidence type="ECO:0000256" key="5">
    <source>
        <dbReference type="ARBA" id="ARBA00022971"/>
    </source>
</evidence>
<evidence type="ECO:0000313" key="9">
    <source>
        <dbReference type="Proteomes" id="UP000051913"/>
    </source>
</evidence>
<evidence type="ECO:0000313" key="8">
    <source>
        <dbReference type="EMBL" id="KRR12400.1"/>
    </source>
</evidence>
<evidence type="ECO:0000256" key="3">
    <source>
        <dbReference type="ARBA" id="ARBA00020541"/>
    </source>
</evidence>
<keyword evidence="5" id="KW-0184">Conjugation</keyword>
<name>A0A0R3M539_9BRAD</name>
<dbReference type="EMBL" id="LLXX01000029">
    <property type="protein sequence ID" value="KRR12400.1"/>
    <property type="molecule type" value="Genomic_DNA"/>
</dbReference>
<feature type="region of interest" description="Disordered" evidence="7">
    <location>
        <begin position="110"/>
        <end position="160"/>
    </location>
</feature>
<organism evidence="8 9">
    <name type="scientific">Bradyrhizobium valentinum</name>
    <dbReference type="NCBI Taxonomy" id="1518501"/>
    <lineage>
        <taxon>Bacteria</taxon>
        <taxon>Pseudomonadati</taxon>
        <taxon>Pseudomonadota</taxon>
        <taxon>Alphaproteobacteria</taxon>
        <taxon>Hyphomicrobiales</taxon>
        <taxon>Nitrobacteraceae</taxon>
        <taxon>Bradyrhizobium</taxon>
    </lineage>
</organism>
<evidence type="ECO:0000256" key="4">
    <source>
        <dbReference type="ARBA" id="ARBA00022490"/>
    </source>
</evidence>
<dbReference type="InterPro" id="IPR008876">
    <property type="entry name" value="TraY"/>
</dbReference>
<evidence type="ECO:0000256" key="2">
    <source>
        <dbReference type="ARBA" id="ARBA00007183"/>
    </source>
</evidence>
<protein>
    <recommendedName>
        <fullName evidence="3">Relaxosome protein TraY</fullName>
    </recommendedName>
</protein>
<keyword evidence="4" id="KW-0963">Cytoplasm</keyword>
<keyword evidence="9" id="KW-1185">Reference proteome</keyword>
<sequence length="160" mass="18030">MENAAQRSGRSLAAEVEVRMEHSLNRQDYLVEQWGQDVFDIADSMAKALWHIEQFTGQRWIDDESTFQLFSMTAAELIRSYRDLVLRNGRDRPTGSLDGKSPAELAQMFAGLGGINPPRARGSDDQSIADARASREAWGKTLERLGSRPLPNRQAKERKP</sequence>
<comment type="caution">
    <text evidence="8">The sequence shown here is derived from an EMBL/GenBank/DDBJ whole genome shotgun (WGS) entry which is preliminary data.</text>
</comment>
<feature type="compositionally biased region" description="Basic and acidic residues" evidence="7">
    <location>
        <begin position="132"/>
        <end position="146"/>
    </location>
</feature>
<accession>A0A0R3M539</accession>
<proteinExistence type="inferred from homology"/>
<gene>
    <name evidence="8" type="ORF">CP49_08195</name>
</gene>
<dbReference type="AlphaFoldDB" id="A0A0R3M539"/>
<evidence type="ECO:0000256" key="1">
    <source>
        <dbReference type="ARBA" id="ARBA00004496"/>
    </source>
</evidence>
<evidence type="ECO:0000256" key="6">
    <source>
        <dbReference type="ARBA" id="ARBA00023125"/>
    </source>
</evidence>
<dbReference type="Pfam" id="PF05509">
    <property type="entry name" value="TraY"/>
    <property type="match status" value="1"/>
</dbReference>
<reference evidence="8 9" key="1">
    <citation type="submission" date="2014-03" db="EMBL/GenBank/DDBJ databases">
        <title>Bradyrhizobium valentinum sp. nov., isolated from effective nodules of Lupinus mariae-josephae, a lupine endemic of basic-lime soils in Eastern Spain.</title>
        <authorList>
            <person name="Duran D."/>
            <person name="Rey L."/>
            <person name="Navarro A."/>
            <person name="Busquets A."/>
            <person name="Imperial J."/>
            <person name="Ruiz-Argueso T."/>
        </authorList>
    </citation>
    <scope>NUCLEOTIDE SEQUENCE [LARGE SCALE GENOMIC DNA]</scope>
    <source>
        <strain evidence="8 9">LmjM3</strain>
    </source>
</reference>
<keyword evidence="6" id="KW-0238">DNA-binding</keyword>
<evidence type="ECO:0000256" key="7">
    <source>
        <dbReference type="SAM" id="MobiDB-lite"/>
    </source>
</evidence>
<dbReference type="Proteomes" id="UP000051913">
    <property type="component" value="Unassembled WGS sequence"/>
</dbReference>